<dbReference type="Gene3D" id="3.40.190.120">
    <property type="entry name" value="Osmoprotection protein (prox), domain 2"/>
    <property type="match status" value="1"/>
</dbReference>
<comment type="caution">
    <text evidence="2">The sequence shown here is derived from an EMBL/GenBank/DDBJ whole genome shotgun (WGS) entry which is preliminary data.</text>
</comment>
<dbReference type="RefSeq" id="WP_260073475.1">
    <property type="nucleotide sequence ID" value="NZ_JALXMO010000030.1"/>
</dbReference>
<dbReference type="Gene3D" id="3.40.190.10">
    <property type="entry name" value="Periplasmic binding protein-like II"/>
    <property type="match status" value="1"/>
</dbReference>
<evidence type="ECO:0000313" key="3">
    <source>
        <dbReference type="Proteomes" id="UP001205046"/>
    </source>
</evidence>
<evidence type="ECO:0000259" key="1">
    <source>
        <dbReference type="Pfam" id="PF04069"/>
    </source>
</evidence>
<dbReference type="Pfam" id="PF04069">
    <property type="entry name" value="OpuAC"/>
    <property type="match status" value="1"/>
</dbReference>
<accession>A0ABT2HST9</accession>
<organism evidence="2 3">
    <name type="scientific">Nesterenkonia massiliensis</name>
    <dbReference type="NCBI Taxonomy" id="1232429"/>
    <lineage>
        <taxon>Bacteria</taxon>
        <taxon>Bacillati</taxon>
        <taxon>Actinomycetota</taxon>
        <taxon>Actinomycetes</taxon>
        <taxon>Micrococcales</taxon>
        <taxon>Micrococcaceae</taxon>
        <taxon>Nesterenkonia</taxon>
    </lineage>
</organism>
<evidence type="ECO:0000313" key="2">
    <source>
        <dbReference type="EMBL" id="MCT1607579.1"/>
    </source>
</evidence>
<name>A0ABT2HST9_9MICC</name>
<proteinExistence type="predicted"/>
<feature type="domain" description="ABC-type glycine betaine transport system substrate-binding" evidence="1">
    <location>
        <begin position="267"/>
        <end position="353"/>
    </location>
</feature>
<gene>
    <name evidence="2" type="ORF">M3B43_09655</name>
</gene>
<dbReference type="SUPFAM" id="SSF53850">
    <property type="entry name" value="Periplasmic binding protein-like II"/>
    <property type="match status" value="1"/>
</dbReference>
<dbReference type="InterPro" id="IPR007210">
    <property type="entry name" value="ABC_Gly_betaine_transp_sub-bd"/>
</dbReference>
<dbReference type="Proteomes" id="UP001205046">
    <property type="component" value="Unassembled WGS sequence"/>
</dbReference>
<keyword evidence="3" id="KW-1185">Reference proteome</keyword>
<protein>
    <recommendedName>
        <fullName evidence="1">ABC-type glycine betaine transport system substrate-binding domain-containing protein</fullName>
    </recommendedName>
</protein>
<reference evidence="2 3" key="1">
    <citation type="submission" date="2022-04" db="EMBL/GenBank/DDBJ databases">
        <title>Human microbiome associated bacterial genomes.</title>
        <authorList>
            <person name="Sandstrom S."/>
            <person name="Salamzade R."/>
            <person name="Kalan L.R."/>
        </authorList>
    </citation>
    <scope>NUCLEOTIDE SEQUENCE [LARGE SCALE GENOMIC DNA]</scope>
    <source>
        <strain evidence="3">p3-SID767</strain>
    </source>
</reference>
<dbReference type="EMBL" id="JALXMO010000030">
    <property type="protein sequence ID" value="MCT1607579.1"/>
    <property type="molecule type" value="Genomic_DNA"/>
</dbReference>
<sequence>MTSAPGSRTASAPAATIRTTKFWAPLALIGLLLSGCSEPPPPAEEPTGVDLERAWRIAVGEDPLDQTLAQIYAMALNSRESPTVVVQHEGPAEKLAAALAAEPLTAPGADEDEAGSDGAGSEEDQRYEIVLARTMPLAESLDPEGYAELTAPDEDQSIGPAAAPDDLTELIREELESEEYTGAELFEPTSAVLSQALIITSSTAAQAEISDEAEPGIQELGEFCEELRIGVREDLPNPVPLLQEMYECAPAELTYGSEDDLLQQLITAELDGVVVTSSHPWVGDHALVVLSDEARAFPQDQYAPLVSSRIAEEVPEVAQEISQRLTDEALLTLRRLIEGEQGLSPEEAAEYWLVEEQLIAEPEDWG</sequence>